<protein>
    <submittedName>
        <fullName evidence="1">HAT dimerization protein</fullName>
    </submittedName>
</protein>
<feature type="non-terminal residue" evidence="1">
    <location>
        <position position="65"/>
    </location>
</feature>
<name>E0YAE2_9FABA</name>
<accession>E0YAE2</accession>
<proteinExistence type="evidence at transcript level"/>
<feature type="non-terminal residue" evidence="1">
    <location>
        <position position="1"/>
    </location>
</feature>
<evidence type="ECO:0000313" key="1">
    <source>
        <dbReference type="EMBL" id="ADK60861.1"/>
    </source>
</evidence>
<sequence>FTFHQFRMSNCTPLFSNASIRYNSTSFLLALSLNCISFSNSIAKEVSCASSSCVLISGGSCRLDL</sequence>
<reference evidence="1" key="1">
    <citation type="submission" date="2010-02" db="EMBL/GenBank/DDBJ databases">
        <title>Analysis of host pathogen interaction in tikka disease of groundnut using fluorescent based cDNA-AFLP.</title>
        <authorList>
            <person name="Kumar D."/>
            <person name="Kirti P.B."/>
        </authorList>
    </citation>
    <scope>NUCLEOTIDE SEQUENCE</scope>
</reference>
<dbReference type="EMBL" id="GU785020">
    <property type="protein sequence ID" value="ADK60861.1"/>
    <property type="molecule type" value="mRNA"/>
</dbReference>
<dbReference type="AlphaFoldDB" id="E0YAE2"/>
<organism evidence="1">
    <name type="scientific">Arachis diogoi</name>
    <dbReference type="NCBI Taxonomy" id="170720"/>
    <lineage>
        <taxon>Eukaryota</taxon>
        <taxon>Viridiplantae</taxon>
        <taxon>Streptophyta</taxon>
        <taxon>Embryophyta</taxon>
        <taxon>Tracheophyta</taxon>
        <taxon>Spermatophyta</taxon>
        <taxon>Magnoliopsida</taxon>
        <taxon>eudicotyledons</taxon>
        <taxon>Gunneridae</taxon>
        <taxon>Pentapetalae</taxon>
        <taxon>rosids</taxon>
        <taxon>fabids</taxon>
        <taxon>Fabales</taxon>
        <taxon>Fabaceae</taxon>
        <taxon>Papilionoideae</taxon>
        <taxon>50 kb inversion clade</taxon>
        <taxon>dalbergioids sensu lato</taxon>
        <taxon>Dalbergieae</taxon>
        <taxon>Pterocarpus clade</taxon>
        <taxon>Arachis</taxon>
    </lineage>
</organism>